<name>A0A9P6CRX6_9AGAR</name>
<evidence type="ECO:0000256" key="1">
    <source>
        <dbReference type="SAM" id="Coils"/>
    </source>
</evidence>
<organism evidence="3 4">
    <name type="scientific">Pholiota conissans</name>
    <dbReference type="NCBI Taxonomy" id="109636"/>
    <lineage>
        <taxon>Eukaryota</taxon>
        <taxon>Fungi</taxon>
        <taxon>Dikarya</taxon>
        <taxon>Basidiomycota</taxon>
        <taxon>Agaricomycotina</taxon>
        <taxon>Agaricomycetes</taxon>
        <taxon>Agaricomycetidae</taxon>
        <taxon>Agaricales</taxon>
        <taxon>Agaricineae</taxon>
        <taxon>Strophariaceae</taxon>
        <taxon>Pholiota</taxon>
    </lineage>
</organism>
<gene>
    <name evidence="3" type="ORF">BDN70DRAFT_922524</name>
</gene>
<dbReference type="AlphaFoldDB" id="A0A9P6CRX6"/>
<dbReference type="Proteomes" id="UP000807469">
    <property type="component" value="Unassembled WGS sequence"/>
</dbReference>
<protein>
    <submittedName>
        <fullName evidence="3">Uncharacterized protein</fullName>
    </submittedName>
</protein>
<evidence type="ECO:0000313" key="4">
    <source>
        <dbReference type="Proteomes" id="UP000807469"/>
    </source>
</evidence>
<feature type="coiled-coil region" evidence="1">
    <location>
        <begin position="169"/>
        <end position="232"/>
    </location>
</feature>
<keyword evidence="4" id="KW-1185">Reference proteome</keyword>
<dbReference type="EMBL" id="MU155257">
    <property type="protein sequence ID" value="KAF9477546.1"/>
    <property type="molecule type" value="Genomic_DNA"/>
</dbReference>
<reference evidence="3" key="1">
    <citation type="submission" date="2020-11" db="EMBL/GenBank/DDBJ databases">
        <authorList>
            <consortium name="DOE Joint Genome Institute"/>
            <person name="Ahrendt S."/>
            <person name="Riley R."/>
            <person name="Andreopoulos W."/>
            <person name="Labutti K."/>
            <person name="Pangilinan J."/>
            <person name="Ruiz-Duenas F.J."/>
            <person name="Barrasa J.M."/>
            <person name="Sanchez-Garcia M."/>
            <person name="Camarero S."/>
            <person name="Miyauchi S."/>
            <person name="Serrano A."/>
            <person name="Linde D."/>
            <person name="Babiker R."/>
            <person name="Drula E."/>
            <person name="Ayuso-Fernandez I."/>
            <person name="Pacheco R."/>
            <person name="Padilla G."/>
            <person name="Ferreira P."/>
            <person name="Barriuso J."/>
            <person name="Kellner H."/>
            <person name="Castanera R."/>
            <person name="Alfaro M."/>
            <person name="Ramirez L."/>
            <person name="Pisabarro A.G."/>
            <person name="Kuo A."/>
            <person name="Tritt A."/>
            <person name="Lipzen A."/>
            <person name="He G."/>
            <person name="Yan M."/>
            <person name="Ng V."/>
            <person name="Cullen D."/>
            <person name="Martin F."/>
            <person name="Rosso M.-N."/>
            <person name="Henrissat B."/>
            <person name="Hibbett D."/>
            <person name="Martinez A.T."/>
            <person name="Grigoriev I.V."/>
        </authorList>
    </citation>
    <scope>NUCLEOTIDE SEQUENCE</scope>
    <source>
        <strain evidence="3">CIRM-BRFM 674</strain>
    </source>
</reference>
<proteinExistence type="predicted"/>
<accession>A0A9P6CRX6</accession>
<feature type="region of interest" description="Disordered" evidence="2">
    <location>
        <begin position="1"/>
        <end position="38"/>
    </location>
</feature>
<keyword evidence="1" id="KW-0175">Coiled coil</keyword>
<comment type="caution">
    <text evidence="3">The sequence shown here is derived from an EMBL/GenBank/DDBJ whole genome shotgun (WGS) entry which is preliminary data.</text>
</comment>
<evidence type="ECO:0000256" key="2">
    <source>
        <dbReference type="SAM" id="MobiDB-lite"/>
    </source>
</evidence>
<feature type="compositionally biased region" description="Polar residues" evidence="2">
    <location>
        <begin position="7"/>
        <end position="33"/>
    </location>
</feature>
<sequence>MARPGSKLTSRISSTFRGNTSGTPASLPHSSQDIIDKPSAARDMIKRRDILYKSPPQDASIWVFKPDHLTLLELALIVEKSHDSEPNYHLLRSQCYWFTITIFSTLLLRGGQLKTPSLCPSGKQSKPGWQVQHLQRTSSSDPNFRELPISKGLRTAGMYGSVPIMKPNIDEVQDIRKRANVQYRELLSKNPTEETNDVNSLVEQIQREMHTAEEANQRRIRLEQQLEALQKLRT</sequence>
<evidence type="ECO:0000313" key="3">
    <source>
        <dbReference type="EMBL" id="KAF9477546.1"/>
    </source>
</evidence>